<evidence type="ECO:0000313" key="1">
    <source>
        <dbReference type="EMBL" id="ACN17180.1"/>
    </source>
</evidence>
<dbReference type="EMBL" id="CP001087">
    <property type="protein sequence ID" value="ACN17180.1"/>
    <property type="molecule type" value="Genomic_DNA"/>
</dbReference>
<dbReference type="eggNOG" id="ENOG5033GEP">
    <property type="taxonomic scope" value="Bacteria"/>
</dbReference>
<reference evidence="1 2" key="1">
    <citation type="journal article" date="2009" name="Environ. Microbiol.">
        <title>Genome sequence of Desulfobacterium autotrophicum HRM2, a marine sulfate reducer oxidizing organic carbon completely to carbon dioxide.</title>
        <authorList>
            <person name="Strittmatter A.W."/>
            <person name="Liesegang H."/>
            <person name="Rabus R."/>
            <person name="Decker I."/>
            <person name="Amann J."/>
            <person name="Andres S."/>
            <person name="Henne A."/>
            <person name="Fricke W.F."/>
            <person name="Martinez-Arias R."/>
            <person name="Bartels D."/>
            <person name="Goesmann A."/>
            <person name="Krause L."/>
            <person name="Puehler A."/>
            <person name="Klenk H.P."/>
            <person name="Richter M."/>
            <person name="Schuler M."/>
            <person name="Gloeckner F.O."/>
            <person name="Meyerdierks A."/>
            <person name="Gottschalk G."/>
            <person name="Amann R."/>
        </authorList>
    </citation>
    <scope>NUCLEOTIDE SEQUENCE [LARGE SCALE GENOMIC DNA]</scope>
    <source>
        <strain evidence="2">ATCC 43914 / DSM 3382 / HRM2</strain>
    </source>
</reference>
<dbReference type="InterPro" id="IPR041881">
    <property type="entry name" value="PqqD_sf"/>
</dbReference>
<proteinExistence type="predicted"/>
<dbReference type="InterPro" id="IPR008792">
    <property type="entry name" value="PQQD"/>
</dbReference>
<dbReference type="Pfam" id="PF05402">
    <property type="entry name" value="PqqD"/>
    <property type="match status" value="1"/>
</dbReference>
<dbReference type="KEGG" id="dat:HRM2_41230"/>
<dbReference type="OrthoDB" id="5421816at2"/>
<name>C0QCG3_DESAH</name>
<dbReference type="Gene3D" id="1.10.10.1150">
    <property type="entry name" value="Coenzyme PQQ synthesis protein D (PqqD)"/>
    <property type="match status" value="1"/>
</dbReference>
<evidence type="ECO:0008006" key="3">
    <source>
        <dbReference type="Google" id="ProtNLM"/>
    </source>
</evidence>
<organism evidence="1 2">
    <name type="scientific">Desulforapulum autotrophicum (strain ATCC 43914 / DSM 3382 / VKM B-1955 / HRM2)</name>
    <name type="common">Desulfobacterium autotrophicum</name>
    <dbReference type="NCBI Taxonomy" id="177437"/>
    <lineage>
        <taxon>Bacteria</taxon>
        <taxon>Pseudomonadati</taxon>
        <taxon>Thermodesulfobacteriota</taxon>
        <taxon>Desulfobacteria</taxon>
        <taxon>Desulfobacterales</taxon>
        <taxon>Desulfobacteraceae</taxon>
        <taxon>Desulforapulum</taxon>
    </lineage>
</organism>
<protein>
    <recommendedName>
        <fullName evidence="3">PqqD family protein</fullName>
    </recommendedName>
</protein>
<sequence>MSSRPKTPLNRYDALACVPVKSVAVEEHAAEDGTLVLSYPFGYRPMFQKIRRLVGRNPSSGFTRKVELDLLGVGVWHLIDGKTNVRTIIQRFARAHALDLKEAEVSVTLFLRSLGKKGLIGMR</sequence>
<evidence type="ECO:0000313" key="2">
    <source>
        <dbReference type="Proteomes" id="UP000000442"/>
    </source>
</evidence>
<dbReference type="HOGENOM" id="CLU_150513_2_0_7"/>
<dbReference type="AlphaFoldDB" id="C0QCG3"/>
<dbReference type="RefSeq" id="WP_015905913.1">
    <property type="nucleotide sequence ID" value="NC_012108.1"/>
</dbReference>
<accession>C0QCG3</accession>
<dbReference type="STRING" id="177437.HRM2_41230"/>
<keyword evidence="2" id="KW-1185">Reference proteome</keyword>
<dbReference type="Proteomes" id="UP000000442">
    <property type="component" value="Chromosome"/>
</dbReference>
<gene>
    <name evidence="1" type="ordered locus">HRM2_41230</name>
</gene>